<dbReference type="RefSeq" id="XP_009550929.1">
    <property type="nucleotide sequence ID" value="XM_009552634.1"/>
</dbReference>
<accession>W4JWF5</accession>
<dbReference type="GeneID" id="20676547"/>
<evidence type="ECO:0000313" key="3">
    <source>
        <dbReference type="Proteomes" id="UP000030671"/>
    </source>
</evidence>
<keyword evidence="3" id="KW-1185">Reference proteome</keyword>
<dbReference type="KEGG" id="hir:HETIRDRAFT_454717"/>
<dbReference type="AlphaFoldDB" id="W4JWF5"/>
<organism evidence="2 3">
    <name type="scientific">Heterobasidion irregulare (strain TC 32-1)</name>
    <dbReference type="NCBI Taxonomy" id="747525"/>
    <lineage>
        <taxon>Eukaryota</taxon>
        <taxon>Fungi</taxon>
        <taxon>Dikarya</taxon>
        <taxon>Basidiomycota</taxon>
        <taxon>Agaricomycotina</taxon>
        <taxon>Agaricomycetes</taxon>
        <taxon>Russulales</taxon>
        <taxon>Bondarzewiaceae</taxon>
        <taxon>Heterobasidion</taxon>
        <taxon>Heterobasidion annosum species complex</taxon>
    </lineage>
</organism>
<protein>
    <submittedName>
        <fullName evidence="2">Uncharacterized protein</fullName>
    </submittedName>
</protein>
<dbReference type="HOGENOM" id="CLU_1816053_0_0_1"/>
<feature type="region of interest" description="Disordered" evidence="1">
    <location>
        <begin position="42"/>
        <end position="71"/>
    </location>
</feature>
<dbReference type="Proteomes" id="UP000030671">
    <property type="component" value="Unassembled WGS sequence"/>
</dbReference>
<evidence type="ECO:0000313" key="2">
    <source>
        <dbReference type="EMBL" id="ETW77420.1"/>
    </source>
</evidence>
<dbReference type="EMBL" id="KI925463">
    <property type="protein sequence ID" value="ETW77420.1"/>
    <property type="molecule type" value="Genomic_DNA"/>
</dbReference>
<gene>
    <name evidence="2" type="ORF">HETIRDRAFT_454717</name>
</gene>
<sequence>MNRNEGQGVFRKPRGSLPLLVASIPRTPVALPALTPQIRAWPSKQRPNNLHPHPPHVLHPHSHPCPRIPVARKKPDLRRPLRNDAVLLLLLIFAPSLDAGVCRLRSYYHERTPAHACDVLEPELKPKSERVASSLMRVQPEL</sequence>
<proteinExistence type="predicted"/>
<dbReference type="InParanoid" id="W4JWF5"/>
<reference evidence="2 3" key="1">
    <citation type="journal article" date="2012" name="New Phytol.">
        <title>Insight into trade-off between wood decay and parasitism from the genome of a fungal forest pathogen.</title>
        <authorList>
            <person name="Olson A."/>
            <person name="Aerts A."/>
            <person name="Asiegbu F."/>
            <person name="Belbahri L."/>
            <person name="Bouzid O."/>
            <person name="Broberg A."/>
            <person name="Canback B."/>
            <person name="Coutinho P.M."/>
            <person name="Cullen D."/>
            <person name="Dalman K."/>
            <person name="Deflorio G."/>
            <person name="van Diepen L.T."/>
            <person name="Dunand C."/>
            <person name="Duplessis S."/>
            <person name="Durling M."/>
            <person name="Gonthier P."/>
            <person name="Grimwood J."/>
            <person name="Fossdal C.G."/>
            <person name="Hansson D."/>
            <person name="Henrissat B."/>
            <person name="Hietala A."/>
            <person name="Himmelstrand K."/>
            <person name="Hoffmeister D."/>
            <person name="Hogberg N."/>
            <person name="James T.Y."/>
            <person name="Karlsson M."/>
            <person name="Kohler A."/>
            <person name="Kues U."/>
            <person name="Lee Y.H."/>
            <person name="Lin Y.C."/>
            <person name="Lind M."/>
            <person name="Lindquist E."/>
            <person name="Lombard V."/>
            <person name="Lucas S."/>
            <person name="Lunden K."/>
            <person name="Morin E."/>
            <person name="Murat C."/>
            <person name="Park J."/>
            <person name="Raffaello T."/>
            <person name="Rouze P."/>
            <person name="Salamov A."/>
            <person name="Schmutz J."/>
            <person name="Solheim H."/>
            <person name="Stahlberg J."/>
            <person name="Velez H."/>
            <person name="de Vries R.P."/>
            <person name="Wiebenga A."/>
            <person name="Woodward S."/>
            <person name="Yakovlev I."/>
            <person name="Garbelotto M."/>
            <person name="Martin F."/>
            <person name="Grigoriev I.V."/>
            <person name="Stenlid J."/>
        </authorList>
    </citation>
    <scope>NUCLEOTIDE SEQUENCE [LARGE SCALE GENOMIC DNA]</scope>
    <source>
        <strain evidence="2 3">TC 32-1</strain>
    </source>
</reference>
<name>W4JWF5_HETIT</name>
<feature type="compositionally biased region" description="Basic residues" evidence="1">
    <location>
        <begin position="53"/>
        <end position="71"/>
    </location>
</feature>
<evidence type="ECO:0000256" key="1">
    <source>
        <dbReference type="SAM" id="MobiDB-lite"/>
    </source>
</evidence>